<sequence>MLALHALSLALHALPIAPNACMTVCVYIQDSSHRNSTLKICFKCSSARYASIVPAQDMHQMFQRKICLKAAAYK</sequence>
<evidence type="ECO:0000313" key="2">
    <source>
        <dbReference type="EMBL" id="KZR95592.1"/>
    </source>
</evidence>
<dbReference type="EMBL" id="LRGB01028145">
    <property type="protein sequence ID" value="KZR95592.1"/>
    <property type="molecule type" value="Genomic_DNA"/>
</dbReference>
<feature type="signal peptide" evidence="1">
    <location>
        <begin position="1"/>
        <end position="21"/>
    </location>
</feature>
<organism evidence="2 3">
    <name type="scientific">Daphnia magna</name>
    <dbReference type="NCBI Taxonomy" id="35525"/>
    <lineage>
        <taxon>Eukaryota</taxon>
        <taxon>Metazoa</taxon>
        <taxon>Ecdysozoa</taxon>
        <taxon>Arthropoda</taxon>
        <taxon>Crustacea</taxon>
        <taxon>Branchiopoda</taxon>
        <taxon>Diplostraca</taxon>
        <taxon>Cladocera</taxon>
        <taxon>Anomopoda</taxon>
        <taxon>Daphniidae</taxon>
        <taxon>Daphnia</taxon>
    </lineage>
</organism>
<evidence type="ECO:0000313" key="3">
    <source>
        <dbReference type="Proteomes" id="UP000076858"/>
    </source>
</evidence>
<keyword evidence="1" id="KW-0732">Signal</keyword>
<reference evidence="2 3" key="1">
    <citation type="submission" date="2016-03" db="EMBL/GenBank/DDBJ databases">
        <title>EvidentialGene: Evidence-directed Construction of Genes on Genomes.</title>
        <authorList>
            <person name="Gilbert D.G."/>
            <person name="Choi J.-H."/>
            <person name="Mockaitis K."/>
            <person name="Colbourne J."/>
            <person name="Pfrender M."/>
        </authorList>
    </citation>
    <scope>NUCLEOTIDE SEQUENCE [LARGE SCALE GENOMIC DNA]</scope>
    <source>
        <strain evidence="2 3">Xinb3</strain>
        <tissue evidence="2">Complete organism</tissue>
    </source>
</reference>
<name>A0A164DB81_9CRUS</name>
<evidence type="ECO:0000256" key="1">
    <source>
        <dbReference type="SAM" id="SignalP"/>
    </source>
</evidence>
<feature type="chain" id="PRO_5007849539" description="Secreted protein" evidence="1">
    <location>
        <begin position="22"/>
        <end position="74"/>
    </location>
</feature>
<evidence type="ECO:0008006" key="4">
    <source>
        <dbReference type="Google" id="ProtNLM"/>
    </source>
</evidence>
<proteinExistence type="predicted"/>
<accession>A0A164DB81</accession>
<protein>
    <recommendedName>
        <fullName evidence="4">Secreted protein</fullName>
    </recommendedName>
</protein>
<dbReference type="Proteomes" id="UP000076858">
    <property type="component" value="Unassembled WGS sequence"/>
</dbReference>
<dbReference type="AlphaFoldDB" id="A0A164DB81"/>
<keyword evidence="3" id="KW-1185">Reference proteome</keyword>
<comment type="caution">
    <text evidence="2">The sequence shown here is derived from an EMBL/GenBank/DDBJ whole genome shotgun (WGS) entry which is preliminary data.</text>
</comment>
<gene>
    <name evidence="2" type="ORF">APZ42_010596</name>
</gene>